<protein>
    <submittedName>
        <fullName evidence="1">Galactoside ABC transporter, permease protein MglC</fullName>
    </submittedName>
</protein>
<sequence length="93" mass="10478">MATATQTSKILSAEQEAKLRQPIDEYVGKIQAQIDELRTDGTEKAVNIQNELDNLKRDRIYTAQEKTERETKLKAELAAAKAVEEKTRARSTS</sequence>
<accession>K1UYD2</accession>
<comment type="caution">
    <text evidence="1">The sequence shown here is derived from an EMBL/GenBank/DDBJ whole genome shotgun (WGS) entry which is preliminary data.</text>
</comment>
<reference evidence="1" key="1">
    <citation type="journal article" date="2013" name="Environ. Microbiol.">
        <title>Microbiota from the distal guts of lean and obese adolescents exhibit partial functional redundancy besides clear differences in community structure.</title>
        <authorList>
            <person name="Ferrer M."/>
            <person name="Ruiz A."/>
            <person name="Lanza F."/>
            <person name="Haange S.B."/>
            <person name="Oberbach A."/>
            <person name="Till H."/>
            <person name="Bargiela R."/>
            <person name="Campoy C."/>
            <person name="Segura M.T."/>
            <person name="Richter M."/>
            <person name="von Bergen M."/>
            <person name="Seifert J."/>
            <person name="Suarez A."/>
        </authorList>
    </citation>
    <scope>NUCLEOTIDE SEQUENCE</scope>
</reference>
<evidence type="ECO:0000313" key="1">
    <source>
        <dbReference type="EMBL" id="EKC76561.1"/>
    </source>
</evidence>
<gene>
    <name evidence="1" type="ORF">LEA_04647</name>
</gene>
<organism evidence="1">
    <name type="scientific">human gut metagenome</name>
    <dbReference type="NCBI Taxonomy" id="408170"/>
    <lineage>
        <taxon>unclassified sequences</taxon>
        <taxon>metagenomes</taxon>
        <taxon>organismal metagenomes</taxon>
    </lineage>
</organism>
<proteinExistence type="predicted"/>
<dbReference type="AlphaFoldDB" id="K1UYD2"/>
<dbReference type="EMBL" id="AJWY01003039">
    <property type="protein sequence ID" value="EKC76561.1"/>
    <property type="molecule type" value="Genomic_DNA"/>
</dbReference>
<name>K1UYD2_9ZZZZ</name>